<protein>
    <recommendedName>
        <fullName evidence="6">Ankyrin</fullName>
    </recommendedName>
</protein>
<evidence type="ECO:0000256" key="2">
    <source>
        <dbReference type="ARBA" id="ARBA00023043"/>
    </source>
</evidence>
<evidence type="ECO:0008006" key="6">
    <source>
        <dbReference type="Google" id="ProtNLM"/>
    </source>
</evidence>
<organism evidence="4 5">
    <name type="scientific">Fusarium pseudocircinatum</name>
    <dbReference type="NCBI Taxonomy" id="56676"/>
    <lineage>
        <taxon>Eukaryota</taxon>
        <taxon>Fungi</taxon>
        <taxon>Dikarya</taxon>
        <taxon>Ascomycota</taxon>
        <taxon>Pezizomycotina</taxon>
        <taxon>Sordariomycetes</taxon>
        <taxon>Hypocreomycetidae</taxon>
        <taxon>Hypocreales</taxon>
        <taxon>Nectriaceae</taxon>
        <taxon>Fusarium</taxon>
        <taxon>Fusarium fujikuroi species complex</taxon>
    </lineage>
</organism>
<proteinExistence type="predicted"/>
<keyword evidence="1" id="KW-0677">Repeat</keyword>
<dbReference type="AlphaFoldDB" id="A0A8H5PSV4"/>
<evidence type="ECO:0000313" key="5">
    <source>
        <dbReference type="Proteomes" id="UP000546213"/>
    </source>
</evidence>
<evidence type="ECO:0000313" key="4">
    <source>
        <dbReference type="EMBL" id="KAF5602490.1"/>
    </source>
</evidence>
<name>A0A8H5PSV4_9HYPO</name>
<dbReference type="InterPro" id="IPR002110">
    <property type="entry name" value="Ankyrin_rpt"/>
</dbReference>
<dbReference type="Pfam" id="PF00023">
    <property type="entry name" value="Ank"/>
    <property type="match status" value="2"/>
</dbReference>
<dbReference type="Gene3D" id="1.25.40.20">
    <property type="entry name" value="Ankyrin repeat-containing domain"/>
    <property type="match status" value="3"/>
</dbReference>
<dbReference type="PANTHER" id="PTHR24123:SF139">
    <property type="entry name" value="ANKYRIN"/>
    <property type="match status" value="1"/>
</dbReference>
<sequence length="440" mass="48972">MSLDSLDKPIDDILVVDQSSLTNAVLARDVDAVESMLSTGADPNARRVGKQTAVWRSSDGRHIKPERQDPNSCHELYPLDLAMTSRSACRPIVELSLIHGADPNSRYPRTTIAHRVLERRGSDPNMTYSKRNMYLDLILRHPLLDVNLRNGDGSTLIQTALEVGDAEAAQILIDRGADLRCTDDSDRNILHLLSADDCGIELVQRVLALAPDLQYQFDKDGRTPLHYAIDCQKPGNPRDEVSLLISAGIDVTAQDANGDTPLHILFMRPFLLVADYYGDAVWQGFVKNTIDLLLSRGADINARNKAGETPVFGYFRAGSFKINLDWAKLDEERYNLSKKWGGDRWKANKELEEQIVEETGPKIWALFDEMGVDWSVVDAKGQSLLHVVAGQERVFRRVARFQFLVGKGLDPMAEDIKGQTALGIVAHRKADDILALHKVG</sequence>
<accession>A0A8H5PSV4</accession>
<dbReference type="InterPro" id="IPR051165">
    <property type="entry name" value="Multifunctional_ANK_Repeat"/>
</dbReference>
<keyword evidence="5" id="KW-1185">Reference proteome</keyword>
<dbReference type="SUPFAM" id="SSF48403">
    <property type="entry name" value="Ankyrin repeat"/>
    <property type="match status" value="2"/>
</dbReference>
<evidence type="ECO:0000256" key="3">
    <source>
        <dbReference type="PROSITE-ProRule" id="PRU00023"/>
    </source>
</evidence>
<dbReference type="InterPro" id="IPR036770">
    <property type="entry name" value="Ankyrin_rpt-contain_sf"/>
</dbReference>
<gene>
    <name evidence="4" type="ORF">FPCIR_1831</name>
</gene>
<dbReference type="OrthoDB" id="21416at2759"/>
<dbReference type="PROSITE" id="PS50297">
    <property type="entry name" value="ANK_REP_REGION"/>
    <property type="match status" value="2"/>
</dbReference>
<feature type="repeat" description="ANK" evidence="3">
    <location>
        <begin position="257"/>
        <end position="305"/>
    </location>
</feature>
<dbReference type="PROSITE" id="PS50088">
    <property type="entry name" value="ANK_REPEAT"/>
    <property type="match status" value="3"/>
</dbReference>
<evidence type="ECO:0000256" key="1">
    <source>
        <dbReference type="ARBA" id="ARBA00022737"/>
    </source>
</evidence>
<comment type="caution">
    <text evidence="4">The sequence shown here is derived from an EMBL/GenBank/DDBJ whole genome shotgun (WGS) entry which is preliminary data.</text>
</comment>
<dbReference type="SMART" id="SM00248">
    <property type="entry name" value="ANK"/>
    <property type="match status" value="5"/>
</dbReference>
<feature type="repeat" description="ANK" evidence="3">
    <location>
        <begin position="220"/>
        <end position="256"/>
    </location>
</feature>
<dbReference type="EMBL" id="JAAOAS010000036">
    <property type="protein sequence ID" value="KAF5602490.1"/>
    <property type="molecule type" value="Genomic_DNA"/>
</dbReference>
<dbReference type="Proteomes" id="UP000546213">
    <property type="component" value="Unassembled WGS sequence"/>
</dbReference>
<feature type="repeat" description="ANK" evidence="3">
    <location>
        <begin position="152"/>
        <end position="184"/>
    </location>
</feature>
<dbReference type="PANTHER" id="PTHR24123">
    <property type="entry name" value="ANKYRIN REPEAT-CONTAINING"/>
    <property type="match status" value="1"/>
</dbReference>
<keyword evidence="2 3" id="KW-0040">ANK repeat</keyword>
<reference evidence="4 5" key="1">
    <citation type="submission" date="2020-05" db="EMBL/GenBank/DDBJ databases">
        <title>Identification and distribution of gene clusters putatively required for synthesis of sphingolipid metabolism inhibitors in phylogenetically diverse species of the filamentous fungus Fusarium.</title>
        <authorList>
            <person name="Kim H.-S."/>
            <person name="Busman M."/>
            <person name="Brown D.W."/>
            <person name="Divon H."/>
            <person name="Uhlig S."/>
            <person name="Proctor R.H."/>
        </authorList>
    </citation>
    <scope>NUCLEOTIDE SEQUENCE [LARGE SCALE GENOMIC DNA]</scope>
    <source>
        <strain evidence="4 5">NRRL 36939</strain>
    </source>
</reference>